<evidence type="ECO:0000259" key="2">
    <source>
        <dbReference type="Pfam" id="PF00171"/>
    </source>
</evidence>
<name>A0A2W5S0S5_CERSP</name>
<dbReference type="GO" id="GO:0016491">
    <property type="term" value="F:oxidoreductase activity"/>
    <property type="evidence" value="ECO:0007669"/>
    <property type="project" value="UniProtKB-KW"/>
</dbReference>
<evidence type="ECO:0000313" key="4">
    <source>
        <dbReference type="Proteomes" id="UP000248975"/>
    </source>
</evidence>
<evidence type="ECO:0000256" key="1">
    <source>
        <dbReference type="ARBA" id="ARBA00023002"/>
    </source>
</evidence>
<comment type="caution">
    <text evidence="3">The sequence shown here is derived from an EMBL/GenBank/DDBJ whole genome shotgun (WGS) entry which is preliminary data.</text>
</comment>
<dbReference type="SUPFAM" id="SSF53720">
    <property type="entry name" value="ALDH-like"/>
    <property type="match status" value="1"/>
</dbReference>
<dbReference type="EMBL" id="QFQS01000008">
    <property type="protein sequence ID" value="PZQ95269.1"/>
    <property type="molecule type" value="Genomic_DNA"/>
</dbReference>
<sequence>MSKLAAFWQNYIAGQWVDGGAGRIAVINPATGDHLADQAAADAADVDRAVQAARKLHLSGDWSGLRPVERGRMVQAMGRYLLVHKDEIALVLTLEQGKPLWEARIEIEGAARYFEYYGNQAETVEGRSIPLGAGYFDFTIHEPYGVSAQIIPWNGVVA</sequence>
<dbReference type="AlphaFoldDB" id="A0A2W5S0S5"/>
<feature type="domain" description="Aldehyde dehydrogenase" evidence="2">
    <location>
        <begin position="16"/>
        <end position="155"/>
    </location>
</feature>
<evidence type="ECO:0000313" key="3">
    <source>
        <dbReference type="EMBL" id="PZQ95269.1"/>
    </source>
</evidence>
<dbReference type="InterPro" id="IPR015590">
    <property type="entry name" value="Aldehyde_DH_dom"/>
</dbReference>
<dbReference type="Pfam" id="PF00171">
    <property type="entry name" value="Aldedh"/>
    <property type="match status" value="1"/>
</dbReference>
<reference evidence="3 4" key="1">
    <citation type="submission" date="2017-08" db="EMBL/GenBank/DDBJ databases">
        <title>Infants hospitalized years apart are colonized by the same room-sourced microbial strains.</title>
        <authorList>
            <person name="Brooks B."/>
            <person name="Olm M.R."/>
            <person name="Firek B.A."/>
            <person name="Baker R."/>
            <person name="Thomas B.C."/>
            <person name="Morowitz M.J."/>
            <person name="Banfield J.F."/>
        </authorList>
    </citation>
    <scope>NUCLEOTIDE SEQUENCE [LARGE SCALE GENOMIC DNA]</scope>
    <source>
        <strain evidence="3">S2_003_000_R2_11</strain>
    </source>
</reference>
<keyword evidence="1" id="KW-0560">Oxidoreductase</keyword>
<protein>
    <recommendedName>
        <fullName evidence="2">Aldehyde dehydrogenase domain-containing protein</fullName>
    </recommendedName>
</protein>
<dbReference type="Gene3D" id="3.40.605.10">
    <property type="entry name" value="Aldehyde Dehydrogenase, Chain A, domain 1"/>
    <property type="match status" value="1"/>
</dbReference>
<dbReference type="Proteomes" id="UP000248975">
    <property type="component" value="Unassembled WGS sequence"/>
</dbReference>
<accession>A0A2W5S0S5</accession>
<gene>
    <name evidence="3" type="ORF">DI533_19560</name>
</gene>
<dbReference type="PANTHER" id="PTHR11699">
    <property type="entry name" value="ALDEHYDE DEHYDROGENASE-RELATED"/>
    <property type="match status" value="1"/>
</dbReference>
<dbReference type="InterPro" id="IPR016162">
    <property type="entry name" value="Ald_DH_N"/>
</dbReference>
<dbReference type="InterPro" id="IPR016161">
    <property type="entry name" value="Ald_DH/histidinol_DH"/>
</dbReference>
<proteinExistence type="predicted"/>
<organism evidence="3 4">
    <name type="scientific">Cereibacter sphaeroides</name>
    <name type="common">Rhodobacter sphaeroides</name>
    <dbReference type="NCBI Taxonomy" id="1063"/>
    <lineage>
        <taxon>Bacteria</taxon>
        <taxon>Pseudomonadati</taxon>
        <taxon>Pseudomonadota</taxon>
        <taxon>Alphaproteobacteria</taxon>
        <taxon>Rhodobacterales</taxon>
        <taxon>Paracoccaceae</taxon>
        <taxon>Cereibacter</taxon>
    </lineage>
</organism>